<protein>
    <submittedName>
        <fullName evidence="1 3">Uncharacterized protein</fullName>
    </submittedName>
</protein>
<sequence length="413" mass="44467">MLDSSACQAVLLKLSDELIGSQELIRQSLSIIRKSVRKMIRKFDAFNPVDVVRPLCVSNANGEFCFQLRLTQNSDFIFTSEDLSTRSPWTDVSFLTIVVERQPSAMSEQPLNESDKHAEPHNVDNDAAAKLVELSTRLEKVEILLDSAMCSSTKGSRDVSSTLAKEITSSSGNLKLTPAKSQATMAPQAVANLVTAAAASPHYIVSGCGAALVSKLELLVPPTCAPMVIPSASSKPTVTSLKTSVDAIGQAVAVAPHLPPARNSVCQTVKSTPAPKNQPLVQTAIPKANSLQNNLKRPLTTEININTSSEAPPSKQHMPQSGVSGGSEYVWRTPAPYLANFDETIESVVAGLDDPNDFTIEPPSTQTAFDTTVCTSVMDFADFVQLPTESLMSSVKKKKKKKKHLHLEEQLVV</sequence>
<dbReference type="AlphaFoldDB" id="A0A0R3WEG3"/>
<gene>
    <name evidence="1" type="ORF">TASK_LOCUS9208</name>
</gene>
<reference evidence="1 2" key="2">
    <citation type="submission" date="2018-11" db="EMBL/GenBank/DDBJ databases">
        <authorList>
            <consortium name="Pathogen Informatics"/>
        </authorList>
    </citation>
    <scope>NUCLEOTIDE SEQUENCE [LARGE SCALE GENOMIC DNA]</scope>
</reference>
<keyword evidence="2" id="KW-1185">Reference proteome</keyword>
<dbReference type="EMBL" id="UYRS01019034">
    <property type="protein sequence ID" value="VDK42274.1"/>
    <property type="molecule type" value="Genomic_DNA"/>
</dbReference>
<evidence type="ECO:0000313" key="1">
    <source>
        <dbReference type="EMBL" id="VDK42274.1"/>
    </source>
</evidence>
<dbReference type="WBParaSite" id="TASK_0000920701-mRNA-1">
    <property type="protein sequence ID" value="TASK_0000920701-mRNA-1"/>
    <property type="gene ID" value="TASK_0000920701"/>
</dbReference>
<name>A0A0R3WEG3_TAEAS</name>
<reference evidence="3" key="1">
    <citation type="submission" date="2017-02" db="UniProtKB">
        <authorList>
            <consortium name="WormBaseParasite"/>
        </authorList>
    </citation>
    <scope>IDENTIFICATION</scope>
</reference>
<accession>A0A0R3WEG3</accession>
<proteinExistence type="predicted"/>
<dbReference type="STRING" id="60517.A0A0R3WEG3"/>
<evidence type="ECO:0000313" key="2">
    <source>
        <dbReference type="Proteomes" id="UP000282613"/>
    </source>
</evidence>
<organism evidence="3">
    <name type="scientific">Taenia asiatica</name>
    <name type="common">Asian tapeworm</name>
    <dbReference type="NCBI Taxonomy" id="60517"/>
    <lineage>
        <taxon>Eukaryota</taxon>
        <taxon>Metazoa</taxon>
        <taxon>Spiralia</taxon>
        <taxon>Lophotrochozoa</taxon>
        <taxon>Platyhelminthes</taxon>
        <taxon>Cestoda</taxon>
        <taxon>Eucestoda</taxon>
        <taxon>Cyclophyllidea</taxon>
        <taxon>Taeniidae</taxon>
        <taxon>Taenia</taxon>
    </lineage>
</organism>
<dbReference type="Proteomes" id="UP000282613">
    <property type="component" value="Unassembled WGS sequence"/>
</dbReference>
<dbReference type="OrthoDB" id="6274243at2759"/>
<evidence type="ECO:0000313" key="3">
    <source>
        <dbReference type="WBParaSite" id="TASK_0000920701-mRNA-1"/>
    </source>
</evidence>